<evidence type="ECO:0000256" key="1">
    <source>
        <dbReference type="SAM" id="MobiDB-lite"/>
    </source>
</evidence>
<protein>
    <submittedName>
        <fullName evidence="2">Uncharacterized protein</fullName>
    </submittedName>
</protein>
<organism evidence="2 3">
    <name type="scientific">Paraburkholderia rhizosphaerae</name>
    <dbReference type="NCBI Taxonomy" id="480658"/>
    <lineage>
        <taxon>Bacteria</taxon>
        <taxon>Pseudomonadati</taxon>
        <taxon>Pseudomonadota</taxon>
        <taxon>Betaproteobacteria</taxon>
        <taxon>Burkholderiales</taxon>
        <taxon>Burkholderiaceae</taxon>
        <taxon>Paraburkholderia</taxon>
    </lineage>
</organism>
<name>A0A4R8M1I6_9BURK</name>
<dbReference type="Gene3D" id="3.90.70.20">
    <property type="match status" value="1"/>
</dbReference>
<dbReference type="EMBL" id="SORE01000001">
    <property type="protein sequence ID" value="TDY54714.1"/>
    <property type="molecule type" value="Genomic_DNA"/>
</dbReference>
<evidence type="ECO:0000313" key="3">
    <source>
        <dbReference type="Proteomes" id="UP000295509"/>
    </source>
</evidence>
<evidence type="ECO:0000313" key="2">
    <source>
        <dbReference type="EMBL" id="TDY54714.1"/>
    </source>
</evidence>
<dbReference type="AlphaFoldDB" id="A0A4R8M1I6"/>
<dbReference type="Proteomes" id="UP000295509">
    <property type="component" value="Unassembled WGS sequence"/>
</dbReference>
<gene>
    <name evidence="2" type="ORF">BX592_101170</name>
</gene>
<feature type="region of interest" description="Disordered" evidence="1">
    <location>
        <begin position="52"/>
        <end position="74"/>
    </location>
</feature>
<keyword evidence="3" id="KW-1185">Reference proteome</keyword>
<proteinExistence type="predicted"/>
<accession>A0A4R8M1I6</accession>
<comment type="caution">
    <text evidence="2">The sequence shown here is derived from an EMBL/GenBank/DDBJ whole genome shotgun (WGS) entry which is preliminary data.</text>
</comment>
<reference evidence="2 3" key="1">
    <citation type="submission" date="2019-03" db="EMBL/GenBank/DDBJ databases">
        <title>Genomic Encyclopedia of Type Strains, Phase III (KMG-III): the genomes of soil and plant-associated and newly described type strains.</title>
        <authorList>
            <person name="Whitman W."/>
        </authorList>
    </citation>
    <scope>NUCLEOTIDE SEQUENCE [LARGE SCALE GENOMIC DNA]</scope>
    <source>
        <strain evidence="2 3">LMG 29544</strain>
    </source>
</reference>
<sequence length="355" mass="39063">MLNNPIASHAASNARLLTHFSSDMETTPNRTWAGAHWDPPQPEPITRRQLATAQTCSGSDQGRLAATRPEGDVRATRTTLPPIRTDAQDSHERTKRGGVLGTCGGGSEFRECRGGDALDEGASTHIKFDQMDYRRTRNGADGKGTCEGIVREAMRRIDRNDANNLLEAVTHMRTEANGGISLADQMFDRIENFQSNRAALQLTRFDQRPAIRFDYDQTPDHTTQVNTMMDRLNERLSRPGDLAIVGLGLHQTGVMSGFQGGHALLVQHNPDNSFTTFDPNNGAFVYPNARDWARAFSGYLDTAFDEAGFDVRPDSIQAFRLRDQRGGPATLVPLPDLVPPEPPLPLFLIAGSDPK</sequence>